<dbReference type="Proteomes" id="UP000301309">
    <property type="component" value="Unassembled WGS sequence"/>
</dbReference>
<proteinExistence type="predicted"/>
<evidence type="ECO:0000313" key="3">
    <source>
        <dbReference type="Proteomes" id="UP000301309"/>
    </source>
</evidence>
<feature type="compositionally biased region" description="Basic and acidic residues" evidence="1">
    <location>
        <begin position="11"/>
        <end position="23"/>
    </location>
</feature>
<comment type="caution">
    <text evidence="2">The sequence shown here is derived from an EMBL/GenBank/DDBJ whole genome shotgun (WGS) entry which is preliminary data.</text>
</comment>
<keyword evidence="3" id="KW-1185">Reference proteome</keyword>
<protein>
    <submittedName>
        <fullName evidence="2">Uncharacterized protein</fullName>
    </submittedName>
</protein>
<evidence type="ECO:0000313" key="2">
    <source>
        <dbReference type="EMBL" id="GDY55196.1"/>
    </source>
</evidence>
<dbReference type="EMBL" id="BJHW01000001">
    <property type="protein sequence ID" value="GDY55196.1"/>
    <property type="molecule type" value="Genomic_DNA"/>
</dbReference>
<dbReference type="AlphaFoldDB" id="A0A4D4L7M8"/>
<sequence>MVAVRAAGDLAGERGERRARDDPAPLLVPFGGQPSAVDPAPQGVDADPIRAAASPIRYVCIRRW</sequence>
<organism evidence="2 3">
    <name type="scientific">Streptomyces violaceusniger</name>
    <dbReference type="NCBI Taxonomy" id="68280"/>
    <lineage>
        <taxon>Bacteria</taxon>
        <taxon>Bacillati</taxon>
        <taxon>Actinomycetota</taxon>
        <taxon>Actinomycetes</taxon>
        <taxon>Kitasatosporales</taxon>
        <taxon>Streptomycetaceae</taxon>
        <taxon>Streptomyces</taxon>
        <taxon>Streptomyces violaceusniger group</taxon>
    </lineage>
</organism>
<reference evidence="2 3" key="1">
    <citation type="journal article" date="2020" name="Int. J. Syst. Evol. Microbiol.">
        <title>Reclassification of Streptomyces castelarensis and Streptomyces sporoclivatus as later heterotypic synonyms of Streptomyces antimycoticus.</title>
        <authorList>
            <person name="Komaki H."/>
            <person name="Tamura T."/>
        </authorList>
    </citation>
    <scope>NUCLEOTIDE SEQUENCE [LARGE SCALE GENOMIC DNA]</scope>
    <source>
        <strain evidence="2 3">NBRC 13459</strain>
    </source>
</reference>
<gene>
    <name evidence="2" type="ORF">SVIO_058190</name>
</gene>
<name>A0A4D4L7M8_STRVO</name>
<accession>A0A4D4L7M8</accession>
<feature type="region of interest" description="Disordered" evidence="1">
    <location>
        <begin position="1"/>
        <end position="46"/>
    </location>
</feature>
<evidence type="ECO:0000256" key="1">
    <source>
        <dbReference type="SAM" id="MobiDB-lite"/>
    </source>
</evidence>